<feature type="chain" id="PRO_5039069541" evidence="2">
    <location>
        <begin position="26"/>
        <end position="742"/>
    </location>
</feature>
<dbReference type="Proteomes" id="UP000095453">
    <property type="component" value="Unassembled WGS sequence"/>
</dbReference>
<feature type="region of interest" description="Disordered" evidence="1">
    <location>
        <begin position="639"/>
        <end position="708"/>
    </location>
</feature>
<feature type="region of interest" description="Disordered" evidence="1">
    <location>
        <begin position="523"/>
        <end position="544"/>
    </location>
</feature>
<keyword evidence="3" id="KW-0378">Hydrolase</keyword>
<keyword evidence="3" id="KW-0645">Protease</keyword>
<reference evidence="3 4" key="1">
    <citation type="submission" date="2015-09" db="EMBL/GenBank/DDBJ databases">
        <authorList>
            <consortium name="Pathogen Informatics"/>
        </authorList>
    </citation>
    <scope>NUCLEOTIDE SEQUENCE [LARGE SCALE GENOMIC DNA]</scope>
    <source>
        <strain evidence="3 4">2789STDY5608887</strain>
    </source>
</reference>
<feature type="compositionally biased region" description="Pro residues" evidence="1">
    <location>
        <begin position="526"/>
        <end position="544"/>
    </location>
</feature>
<dbReference type="PANTHER" id="PTHR41775">
    <property type="entry name" value="SECRETED PROTEIN-RELATED"/>
    <property type="match status" value="1"/>
</dbReference>
<feature type="compositionally biased region" description="Pro residues" evidence="1">
    <location>
        <begin position="639"/>
        <end position="655"/>
    </location>
</feature>
<gene>
    <name evidence="3" type="ORF">ERS852444_01450</name>
</gene>
<keyword evidence="2" id="KW-0732">Signal</keyword>
<evidence type="ECO:0000313" key="4">
    <source>
        <dbReference type="Proteomes" id="UP000095453"/>
    </source>
</evidence>
<dbReference type="GO" id="GO:0008237">
    <property type="term" value="F:metallopeptidase activity"/>
    <property type="evidence" value="ECO:0007669"/>
    <property type="project" value="UniProtKB-KW"/>
</dbReference>
<name>A0A173TEM1_9FIRM</name>
<feature type="signal peptide" evidence="2">
    <location>
        <begin position="1"/>
        <end position="25"/>
    </location>
</feature>
<evidence type="ECO:0000256" key="2">
    <source>
        <dbReference type="SAM" id="SignalP"/>
    </source>
</evidence>
<dbReference type="RefSeq" id="WP_055168822.1">
    <property type="nucleotide sequence ID" value="NZ_CYXX01000009.1"/>
</dbReference>
<organism evidence="3 4">
    <name type="scientific">Roseburia inulinivorans</name>
    <dbReference type="NCBI Taxonomy" id="360807"/>
    <lineage>
        <taxon>Bacteria</taxon>
        <taxon>Bacillati</taxon>
        <taxon>Bacillota</taxon>
        <taxon>Clostridia</taxon>
        <taxon>Lachnospirales</taxon>
        <taxon>Lachnospiraceae</taxon>
        <taxon>Roseburia</taxon>
    </lineage>
</organism>
<evidence type="ECO:0000313" key="3">
    <source>
        <dbReference type="EMBL" id="CUN00427.1"/>
    </source>
</evidence>
<sequence>MKKICTFFGLLISMCLLLNIGFSSLSVKGAAAGNTEQTSDSNFTNLIVFARFADENEFVNDIYQGVSVREIIDNSYNTAYYSVGDYYRNASSDKLRMNSLYLFDNGGSLQLKHERGYYAGYSADNPIGYKTSGEKAYRMYELRTDWSDAINKAIQNGNPITNYNGSKTYSYEDLDKNRDGKIDSITVIYKNTTQNIVINRSDPLWNYKDYADYVEINLGDGRMLQSQYYVQVINNYSTLYMANNDQKPIVSLKSPIHEMGHIFGLLDLYNSSNQTPVYFMSAMANAISPVPQGLSIKEKEALGWTDHSTLKTITEPGKYKVKLSGTATGTDDCIGYKAGIPELNRTLYLEYRNFSTDGSKYDKSEKQLTNSETSNIKSGLVCYLAQPDIRFPSNLNGKPGNWALEVMGGTQSTKSDAALGLNDSLQVTDKLKVTVTAIEGDVLTFQIEGEMEQHVHSGGQATCTKKAVCEECREEYGEIDPTCHLNLQRRGFKEPTQEETGYTGDLVCTDCNAIVEAGEIIDKLPVTPPDGKPEPEIPPVSPGNPPVMLEGDKAEVSKNPDNNSGAVFRSSAPLANLIEVKVDENVLVKDKDYTAHSGSTIITLLPSFLAGLSEGAHNIAIVSTTGTATAGFSVISDPAPAPPAPVPPASAPVPPASGNTNAAGSSTDTVADPVSETASTAGSANVSGNSSLPDTAQMKKDSSGTDIKSPQCGEKNCFTLLLEDFIEILKKVLIFLGFSSKI</sequence>
<evidence type="ECO:0000256" key="1">
    <source>
        <dbReference type="SAM" id="MobiDB-lite"/>
    </source>
</evidence>
<proteinExistence type="predicted"/>
<protein>
    <submittedName>
        <fullName evidence="3">M6 family metalloprotease domain</fullName>
    </submittedName>
</protein>
<dbReference type="EMBL" id="CYXX01000009">
    <property type="protein sequence ID" value="CUN00427.1"/>
    <property type="molecule type" value="Genomic_DNA"/>
</dbReference>
<dbReference type="PANTHER" id="PTHR41775:SF1">
    <property type="entry name" value="PEPTIDASE M6-LIKE DOMAIN-CONTAINING PROTEIN"/>
    <property type="match status" value="1"/>
</dbReference>
<feature type="compositionally biased region" description="Polar residues" evidence="1">
    <location>
        <begin position="676"/>
        <end position="694"/>
    </location>
</feature>
<feature type="compositionally biased region" description="Polar residues" evidence="1">
    <location>
        <begin position="658"/>
        <end position="669"/>
    </location>
</feature>
<dbReference type="GO" id="GO:0006508">
    <property type="term" value="P:proteolysis"/>
    <property type="evidence" value="ECO:0007669"/>
    <property type="project" value="UniProtKB-KW"/>
</dbReference>
<dbReference type="AlphaFoldDB" id="A0A173TEM1"/>
<keyword evidence="3" id="KW-0482">Metalloprotease</keyword>
<accession>A0A173TEM1</accession>